<evidence type="ECO:0000313" key="1">
    <source>
        <dbReference type="EMBL" id="QDU44883.1"/>
    </source>
</evidence>
<gene>
    <name evidence="1" type="ORF">Mal52_33690</name>
</gene>
<evidence type="ECO:0000313" key="2">
    <source>
        <dbReference type="Proteomes" id="UP000319383"/>
    </source>
</evidence>
<dbReference type="EMBL" id="CP036276">
    <property type="protein sequence ID" value="QDU44883.1"/>
    <property type="molecule type" value="Genomic_DNA"/>
</dbReference>
<accession>A0A517ZR16</accession>
<dbReference type="KEGG" id="sdyn:Mal52_33690"/>
<dbReference type="Proteomes" id="UP000319383">
    <property type="component" value="Chromosome"/>
</dbReference>
<organism evidence="1 2">
    <name type="scientific">Symmachiella dynata</name>
    <dbReference type="NCBI Taxonomy" id="2527995"/>
    <lineage>
        <taxon>Bacteria</taxon>
        <taxon>Pseudomonadati</taxon>
        <taxon>Planctomycetota</taxon>
        <taxon>Planctomycetia</taxon>
        <taxon>Planctomycetales</taxon>
        <taxon>Planctomycetaceae</taxon>
        <taxon>Symmachiella</taxon>
    </lineage>
</organism>
<proteinExistence type="predicted"/>
<dbReference type="AlphaFoldDB" id="A0A517ZR16"/>
<protein>
    <submittedName>
        <fullName evidence="1">Uncharacterized protein</fullName>
    </submittedName>
</protein>
<name>A0A517ZR16_9PLAN</name>
<sequence length="422" mass="45521">MSSRPAEMGGAEMSSRCLTSLRIWQLTVAVCVCATTGDALLAAGYPQARGQRPGTLAAHFQTRPDSPFAAVQANYQAGGYPCAPQASCAPSAPYTAPETPPQPLSNTAPPAAPQYNFSNAPSGLVPSARTVAANGGYIDPAIVETQLRFRYDSAYGFNRADRAEYFYSTWTVFGGKTPPRDMGPNDNIDAQFFKLYYEQLVMDDLSLFIEAPIILNNPSGVPGPGPNTSGFGDLNAGFKWALYETDTTILTFQLKNYIAVGDPDKWLTAGHASIEPGLLFLTQPADRWTIEAELKDWIPIQGGVNPRNGRDFAGNVLSYGIGAAYAVVDNSSLSVAPVAEFVGWSVLDGQKTDYASSGRLIGPVDASGDTIVNGKFGVRIGFGKDTCDPTKQRDSIYIGYGRALTGERWYQDILRAEYRMFF</sequence>
<keyword evidence="2" id="KW-1185">Reference proteome</keyword>
<reference evidence="1 2" key="1">
    <citation type="submission" date="2019-02" db="EMBL/GenBank/DDBJ databases">
        <title>Deep-cultivation of Planctomycetes and their phenomic and genomic characterization uncovers novel biology.</title>
        <authorList>
            <person name="Wiegand S."/>
            <person name="Jogler M."/>
            <person name="Boedeker C."/>
            <person name="Pinto D."/>
            <person name="Vollmers J."/>
            <person name="Rivas-Marin E."/>
            <person name="Kohn T."/>
            <person name="Peeters S.H."/>
            <person name="Heuer A."/>
            <person name="Rast P."/>
            <person name="Oberbeckmann S."/>
            <person name="Bunk B."/>
            <person name="Jeske O."/>
            <person name="Meyerdierks A."/>
            <person name="Storesund J.E."/>
            <person name="Kallscheuer N."/>
            <person name="Luecker S."/>
            <person name="Lage O.M."/>
            <person name="Pohl T."/>
            <person name="Merkel B.J."/>
            <person name="Hornburger P."/>
            <person name="Mueller R.-W."/>
            <person name="Bruemmer F."/>
            <person name="Labrenz M."/>
            <person name="Spormann A.M."/>
            <person name="Op den Camp H."/>
            <person name="Overmann J."/>
            <person name="Amann R."/>
            <person name="Jetten M.S.M."/>
            <person name="Mascher T."/>
            <person name="Medema M.H."/>
            <person name="Devos D.P."/>
            <person name="Kaster A.-K."/>
            <person name="Ovreas L."/>
            <person name="Rohde M."/>
            <person name="Galperin M.Y."/>
            <person name="Jogler C."/>
        </authorList>
    </citation>
    <scope>NUCLEOTIDE SEQUENCE [LARGE SCALE GENOMIC DNA]</scope>
    <source>
        <strain evidence="1 2">Mal52</strain>
    </source>
</reference>